<accession>A0ABS5G4E0</accession>
<proteinExistence type="inferred from homology"/>
<evidence type="ECO:0000313" key="7">
    <source>
        <dbReference type="EMBL" id="MBR1136183.1"/>
    </source>
</evidence>
<evidence type="ECO:0000256" key="6">
    <source>
        <dbReference type="ARBA" id="ARBA00034496"/>
    </source>
</evidence>
<keyword evidence="5" id="KW-0408">Iron</keyword>
<comment type="caution">
    <text evidence="7">The sequence shown here is derived from an EMBL/GenBank/DDBJ whole genome shotgun (WGS) entry which is preliminary data.</text>
</comment>
<comment type="similarity">
    <text evidence="6">Belongs to the truncated hemoglobin family. Group II subfamily.</text>
</comment>
<dbReference type="InterPro" id="IPR044203">
    <property type="entry name" value="GlbO/GLB3-like"/>
</dbReference>
<evidence type="ECO:0000313" key="8">
    <source>
        <dbReference type="Proteomes" id="UP001314635"/>
    </source>
</evidence>
<protein>
    <submittedName>
        <fullName evidence="7">Group II truncated hemoglobin</fullName>
    </submittedName>
</protein>
<dbReference type="SUPFAM" id="SSF46458">
    <property type="entry name" value="Globin-like"/>
    <property type="match status" value="1"/>
</dbReference>
<dbReference type="EMBL" id="JAFCLK010000008">
    <property type="protein sequence ID" value="MBR1136183.1"/>
    <property type="molecule type" value="Genomic_DNA"/>
</dbReference>
<comment type="cofactor">
    <cofactor evidence="1">
        <name>heme</name>
        <dbReference type="ChEBI" id="CHEBI:30413"/>
    </cofactor>
</comment>
<dbReference type="InterPro" id="IPR009050">
    <property type="entry name" value="Globin-like_sf"/>
</dbReference>
<keyword evidence="8" id="KW-1185">Reference proteome</keyword>
<dbReference type="PANTHER" id="PTHR47366">
    <property type="entry name" value="TWO-ON-TWO HEMOGLOBIN-3"/>
    <property type="match status" value="1"/>
</dbReference>
<dbReference type="Proteomes" id="UP001314635">
    <property type="component" value="Unassembled WGS sequence"/>
</dbReference>
<dbReference type="PROSITE" id="PS01213">
    <property type="entry name" value="GLOBIN_FAM_2"/>
    <property type="match status" value="1"/>
</dbReference>
<dbReference type="PANTHER" id="PTHR47366:SF1">
    <property type="entry name" value="TWO-ON-TWO HEMOGLOBIN-3"/>
    <property type="match status" value="1"/>
</dbReference>
<dbReference type="InterPro" id="IPR019795">
    <property type="entry name" value="Globin_bac-like_CS"/>
</dbReference>
<dbReference type="InterPro" id="IPR001486">
    <property type="entry name" value="Hemoglobin_trunc"/>
</dbReference>
<evidence type="ECO:0000256" key="2">
    <source>
        <dbReference type="ARBA" id="ARBA00022448"/>
    </source>
</evidence>
<dbReference type="Pfam" id="PF01152">
    <property type="entry name" value="Bac_globin"/>
    <property type="match status" value="1"/>
</dbReference>
<name>A0ABS5G4E0_9BRAD</name>
<reference evidence="8" key="1">
    <citation type="journal article" date="2021" name="ISME J.">
        <title>Evolutionary origin and ecological implication of a unique nif island in free-living Bradyrhizobium lineages.</title>
        <authorList>
            <person name="Tao J."/>
        </authorList>
    </citation>
    <scope>NUCLEOTIDE SEQUENCE [LARGE SCALE GENOMIC DNA]</scope>
    <source>
        <strain evidence="8">SZCCT0094</strain>
    </source>
</reference>
<keyword evidence="2" id="KW-0813">Transport</keyword>
<dbReference type="InterPro" id="IPR012292">
    <property type="entry name" value="Globin/Proto"/>
</dbReference>
<evidence type="ECO:0000256" key="1">
    <source>
        <dbReference type="ARBA" id="ARBA00001971"/>
    </source>
</evidence>
<keyword evidence="4" id="KW-0479">Metal-binding</keyword>
<dbReference type="Gene3D" id="1.10.490.10">
    <property type="entry name" value="Globins"/>
    <property type="match status" value="1"/>
</dbReference>
<organism evidence="7 8">
    <name type="scientific">Bradyrhizobium denitrificans</name>
    <dbReference type="NCBI Taxonomy" id="2734912"/>
    <lineage>
        <taxon>Bacteria</taxon>
        <taxon>Pseudomonadati</taxon>
        <taxon>Pseudomonadota</taxon>
        <taxon>Alphaproteobacteria</taxon>
        <taxon>Hyphomicrobiales</taxon>
        <taxon>Nitrobacteraceae</taxon>
        <taxon>Bradyrhizobium</taxon>
    </lineage>
</organism>
<evidence type="ECO:0000256" key="4">
    <source>
        <dbReference type="ARBA" id="ARBA00022723"/>
    </source>
</evidence>
<evidence type="ECO:0000256" key="3">
    <source>
        <dbReference type="ARBA" id="ARBA00022617"/>
    </source>
</evidence>
<dbReference type="CDD" id="cd14773">
    <property type="entry name" value="TrHb2_PhHbO-like_O"/>
    <property type="match status" value="1"/>
</dbReference>
<evidence type="ECO:0000256" key="5">
    <source>
        <dbReference type="ARBA" id="ARBA00023004"/>
    </source>
</evidence>
<keyword evidence="3" id="KW-0349">Heme</keyword>
<gene>
    <name evidence="7" type="ORF">JQ619_10440</name>
</gene>
<dbReference type="RefSeq" id="WP_012044128.1">
    <property type="nucleotide sequence ID" value="NZ_JABFDP010000009.1"/>
</dbReference>
<sequence length="145" mass="16382">MTAANSASEAHSTDAIVVEATPYELIGGEAGVRRLADRFYAIMDEEPDARKIRAMHDADLGPIRQLLFEFLSGWLGGPALYFERAEHRCIMSAHRPYAIGDAERDEWMTCMRRAMFDCDITGDMYDLLDRAFLRMANAFRTRPAG</sequence>